<keyword evidence="1" id="KW-0285">Flavoprotein</keyword>
<dbReference type="Gene3D" id="3.20.20.30">
    <property type="entry name" value="Luciferase-like domain"/>
    <property type="match status" value="1"/>
</dbReference>
<gene>
    <name evidence="7" type="ORF">GCM10023090_24760</name>
</gene>
<dbReference type="PANTHER" id="PTHR30011:SF16">
    <property type="entry name" value="C2H2 FINGER DOMAIN TRANSCRIPTION FACTOR (EUROFUNG)-RELATED"/>
    <property type="match status" value="1"/>
</dbReference>
<dbReference type="Proteomes" id="UP001501788">
    <property type="component" value="Unassembled WGS sequence"/>
</dbReference>
<dbReference type="Pfam" id="PF00296">
    <property type="entry name" value="Bac_luciferase"/>
    <property type="match status" value="1"/>
</dbReference>
<keyword evidence="4" id="KW-0503">Monooxygenase</keyword>
<dbReference type="CDD" id="cd01095">
    <property type="entry name" value="Nitrilotriacetate_monoxgenase"/>
    <property type="match status" value="1"/>
</dbReference>
<evidence type="ECO:0000256" key="1">
    <source>
        <dbReference type="ARBA" id="ARBA00022630"/>
    </source>
</evidence>
<dbReference type="NCBIfam" id="TIGR03860">
    <property type="entry name" value="FMN_nitrolo"/>
    <property type="match status" value="1"/>
</dbReference>
<dbReference type="InterPro" id="IPR036661">
    <property type="entry name" value="Luciferase-like_sf"/>
</dbReference>
<comment type="similarity">
    <text evidence="5">Belongs to the NtaA/SnaA/DszA monooxygenase family.</text>
</comment>
<reference evidence="8" key="1">
    <citation type="journal article" date="2019" name="Int. J. Syst. Evol. Microbiol.">
        <title>The Global Catalogue of Microorganisms (GCM) 10K type strain sequencing project: providing services to taxonomists for standard genome sequencing and annotation.</title>
        <authorList>
            <consortium name="The Broad Institute Genomics Platform"/>
            <consortium name="The Broad Institute Genome Sequencing Center for Infectious Disease"/>
            <person name="Wu L."/>
            <person name="Ma J."/>
        </authorList>
    </citation>
    <scope>NUCLEOTIDE SEQUENCE [LARGE SCALE GENOMIC DNA]</scope>
    <source>
        <strain evidence="8">JCM 31890</strain>
    </source>
</reference>
<proteinExistence type="inferred from homology"/>
<keyword evidence="8" id="KW-1185">Reference proteome</keyword>
<evidence type="ECO:0000256" key="3">
    <source>
        <dbReference type="ARBA" id="ARBA00023002"/>
    </source>
</evidence>
<dbReference type="PIRSF" id="PIRSF000337">
    <property type="entry name" value="NTA_MOA"/>
    <property type="match status" value="1"/>
</dbReference>
<dbReference type="RefSeq" id="WP_345065561.1">
    <property type="nucleotide sequence ID" value="NZ_BAABEX010000028.1"/>
</dbReference>
<dbReference type="InterPro" id="IPR051260">
    <property type="entry name" value="Diverse_substr_monoxygenases"/>
</dbReference>
<comment type="caution">
    <text evidence="7">The sequence shown here is derived from an EMBL/GenBank/DDBJ whole genome shotgun (WGS) entry which is preliminary data.</text>
</comment>
<dbReference type="InterPro" id="IPR016215">
    <property type="entry name" value="NTA_MOA"/>
</dbReference>
<accession>A0ABP8LD39</accession>
<keyword evidence="2" id="KW-0288">FMN</keyword>
<evidence type="ECO:0000313" key="7">
    <source>
        <dbReference type="EMBL" id="GAA4427416.1"/>
    </source>
</evidence>
<evidence type="ECO:0000256" key="5">
    <source>
        <dbReference type="ARBA" id="ARBA00033748"/>
    </source>
</evidence>
<name>A0ABP8LD39_9BURK</name>
<evidence type="ECO:0000259" key="6">
    <source>
        <dbReference type="Pfam" id="PF00296"/>
    </source>
</evidence>
<keyword evidence="3" id="KW-0560">Oxidoreductase</keyword>
<evidence type="ECO:0000256" key="4">
    <source>
        <dbReference type="ARBA" id="ARBA00023033"/>
    </source>
</evidence>
<sequence length="455" mass="49966">MSDTPRQMHLGAFLYGVGHHLAAWRHPQVDPAAHTRLADLRRWAQLAEAAHFDAVFLADNVGLPDAPPEVLSRNAPPHLFDPLLVQAALASATERIGLVATVSTTYLPPYHLARKFATLDHLSGGRSGWNLVTSGSEFEARCFGLPHQLEHAERYRIAHEYVQVVRDLWDTWEDDAFVRDAAAGQYFRPDALHRVHHQGRKFAVQGGLQAPRPPQGYPVLVQAGSSDDGQELAAATAELVFTAQQTVQEARTFYQSLKGRLAAHGRGPDALKILPGVSPYVGRSEQEAREKYEQLQSLIDPVVGVGLVSAFLGHVDLSHYPLDGPFPADLPVGEGWKSRHALFNALAQREGLTLRQLSQRVATGRGHWTLVGTPVQIADELEHWFRTGAADGFNVLSPTLPHGLEDFATLVVPELQRRGLFRTRYQGRTLREHLGLPRPVHPAAAARNATALAAA</sequence>
<dbReference type="SUPFAM" id="SSF51679">
    <property type="entry name" value="Bacterial luciferase-like"/>
    <property type="match status" value="1"/>
</dbReference>
<feature type="domain" description="Luciferase-like" evidence="6">
    <location>
        <begin position="27"/>
        <end position="389"/>
    </location>
</feature>
<evidence type="ECO:0000313" key="8">
    <source>
        <dbReference type="Proteomes" id="UP001501788"/>
    </source>
</evidence>
<dbReference type="PANTHER" id="PTHR30011">
    <property type="entry name" value="ALKANESULFONATE MONOOXYGENASE-RELATED"/>
    <property type="match status" value="1"/>
</dbReference>
<organism evidence="7 8">
    <name type="scientific">Acidovorax lacteus</name>
    <dbReference type="NCBI Taxonomy" id="1924988"/>
    <lineage>
        <taxon>Bacteria</taxon>
        <taxon>Pseudomonadati</taxon>
        <taxon>Pseudomonadota</taxon>
        <taxon>Betaproteobacteria</taxon>
        <taxon>Burkholderiales</taxon>
        <taxon>Comamonadaceae</taxon>
        <taxon>Acidovorax</taxon>
    </lineage>
</organism>
<dbReference type="EMBL" id="BAABEX010000028">
    <property type="protein sequence ID" value="GAA4427416.1"/>
    <property type="molecule type" value="Genomic_DNA"/>
</dbReference>
<protein>
    <submittedName>
        <fullName evidence="7">LLM class flavin-dependent oxidoreductase</fullName>
    </submittedName>
</protein>
<evidence type="ECO:0000256" key="2">
    <source>
        <dbReference type="ARBA" id="ARBA00022643"/>
    </source>
</evidence>
<dbReference type="InterPro" id="IPR011251">
    <property type="entry name" value="Luciferase-like_dom"/>
</dbReference>